<dbReference type="AlphaFoldDB" id="A0A381P8E0"/>
<keyword evidence="3" id="KW-0547">Nucleotide-binding</keyword>
<accession>A0A381P8E0</accession>
<evidence type="ECO:0000256" key="3">
    <source>
        <dbReference type="ARBA" id="ARBA00022741"/>
    </source>
</evidence>
<dbReference type="Pfam" id="PF00005">
    <property type="entry name" value="ABC_tran"/>
    <property type="match status" value="1"/>
</dbReference>
<evidence type="ECO:0000256" key="2">
    <source>
        <dbReference type="ARBA" id="ARBA00022448"/>
    </source>
</evidence>
<proteinExistence type="inferred from homology"/>
<dbReference type="InterPro" id="IPR003593">
    <property type="entry name" value="AAA+_ATPase"/>
</dbReference>
<dbReference type="InterPro" id="IPR027417">
    <property type="entry name" value="P-loop_NTPase"/>
</dbReference>
<dbReference type="Gene3D" id="3.40.50.300">
    <property type="entry name" value="P-loop containing nucleotide triphosphate hydrolases"/>
    <property type="match status" value="1"/>
</dbReference>
<dbReference type="InterPro" id="IPR003439">
    <property type="entry name" value="ABC_transporter-like_ATP-bd"/>
</dbReference>
<dbReference type="GO" id="GO:0005524">
    <property type="term" value="F:ATP binding"/>
    <property type="evidence" value="ECO:0007669"/>
    <property type="project" value="UniProtKB-KW"/>
</dbReference>
<dbReference type="SMART" id="SM00382">
    <property type="entry name" value="AAA"/>
    <property type="match status" value="1"/>
</dbReference>
<name>A0A381P8E0_9ZZZZ</name>
<organism evidence="6">
    <name type="scientific">marine metagenome</name>
    <dbReference type="NCBI Taxonomy" id="408172"/>
    <lineage>
        <taxon>unclassified sequences</taxon>
        <taxon>metagenomes</taxon>
        <taxon>ecological metagenomes</taxon>
    </lineage>
</organism>
<feature type="domain" description="ABC transporter" evidence="5">
    <location>
        <begin position="2"/>
        <end position="231"/>
    </location>
</feature>
<evidence type="ECO:0000256" key="4">
    <source>
        <dbReference type="ARBA" id="ARBA00022840"/>
    </source>
</evidence>
<keyword evidence="2" id="KW-0813">Transport</keyword>
<evidence type="ECO:0000313" key="6">
    <source>
        <dbReference type="EMBL" id="SUZ63216.1"/>
    </source>
</evidence>
<evidence type="ECO:0000259" key="5">
    <source>
        <dbReference type="PROSITE" id="PS50893"/>
    </source>
</evidence>
<reference evidence="6" key="1">
    <citation type="submission" date="2018-05" db="EMBL/GenBank/DDBJ databases">
        <authorList>
            <person name="Lanie J.A."/>
            <person name="Ng W.-L."/>
            <person name="Kazmierczak K.M."/>
            <person name="Andrzejewski T.M."/>
            <person name="Davidsen T.M."/>
            <person name="Wayne K.J."/>
            <person name="Tettelin H."/>
            <person name="Glass J.I."/>
            <person name="Rusch D."/>
            <person name="Podicherti R."/>
            <person name="Tsui H.-C.T."/>
            <person name="Winkler M.E."/>
        </authorList>
    </citation>
    <scope>NUCLEOTIDE SEQUENCE</scope>
</reference>
<protein>
    <recommendedName>
        <fullName evidence="5">ABC transporter domain-containing protein</fullName>
    </recommendedName>
</protein>
<comment type="similarity">
    <text evidence="1">Belongs to the ABC transporter superfamily.</text>
</comment>
<dbReference type="SUPFAM" id="SSF52540">
    <property type="entry name" value="P-loop containing nucleoside triphosphate hydrolases"/>
    <property type="match status" value="1"/>
</dbReference>
<sequence length="314" mass="34569">MIRLTEVRKYFGEKRALGPVSFEIPPGGAVGFLGLNGAGKTTLLRILATDLRSSTGEVEIAGINVAANPHAVRKKIGYLPETPPLYRDMAVGEYLKFVGQIKGLSPDRVDNRVREVEEYTQLTPVHDEFTQNLSHGYRQRVGIAQAIIHEPELLILDEPTKGLDPVQVLELRGLIMRLKEEHTILVSSHVLTEISQTCDRVFVLNQGELIASGSEDEISANLSGTYRIMLGARMAPDTRAEDLVHFVQGLPDITSVEVVQQDDQLLTLSVQSPTDCRGSLSRSLVKSGHDVVRLELGSNELESLFVELLGQKVN</sequence>
<gene>
    <name evidence="6" type="ORF">METZ01_LOCUS16070</name>
</gene>
<evidence type="ECO:0000256" key="1">
    <source>
        <dbReference type="ARBA" id="ARBA00005417"/>
    </source>
</evidence>
<keyword evidence="4" id="KW-0067">ATP-binding</keyword>
<dbReference type="EMBL" id="UINC01000911">
    <property type="protein sequence ID" value="SUZ63216.1"/>
    <property type="molecule type" value="Genomic_DNA"/>
</dbReference>
<dbReference type="PANTHER" id="PTHR43335">
    <property type="entry name" value="ABC TRANSPORTER, ATP-BINDING PROTEIN"/>
    <property type="match status" value="1"/>
</dbReference>
<dbReference type="CDD" id="cd03230">
    <property type="entry name" value="ABC_DR_subfamily_A"/>
    <property type="match status" value="1"/>
</dbReference>
<dbReference type="PANTHER" id="PTHR43335:SF4">
    <property type="entry name" value="ABC TRANSPORTER, ATP-BINDING PROTEIN"/>
    <property type="match status" value="1"/>
</dbReference>
<dbReference type="PROSITE" id="PS50893">
    <property type="entry name" value="ABC_TRANSPORTER_2"/>
    <property type="match status" value="1"/>
</dbReference>
<dbReference type="GO" id="GO:0016887">
    <property type="term" value="F:ATP hydrolysis activity"/>
    <property type="evidence" value="ECO:0007669"/>
    <property type="project" value="InterPro"/>
</dbReference>